<gene>
    <name evidence="3" type="ORF">GCK72_005566</name>
</gene>
<feature type="region of interest" description="Disordered" evidence="1">
    <location>
        <begin position="99"/>
        <end position="127"/>
    </location>
</feature>
<evidence type="ECO:0000313" key="3">
    <source>
        <dbReference type="EMBL" id="KAF1765613.1"/>
    </source>
</evidence>
<evidence type="ECO:0000256" key="2">
    <source>
        <dbReference type="SAM" id="Phobius"/>
    </source>
</evidence>
<feature type="region of interest" description="Disordered" evidence="1">
    <location>
        <begin position="557"/>
        <end position="589"/>
    </location>
</feature>
<organism evidence="3 4">
    <name type="scientific">Caenorhabditis remanei</name>
    <name type="common">Caenorhabditis vulgaris</name>
    <dbReference type="NCBI Taxonomy" id="31234"/>
    <lineage>
        <taxon>Eukaryota</taxon>
        <taxon>Metazoa</taxon>
        <taxon>Ecdysozoa</taxon>
        <taxon>Nematoda</taxon>
        <taxon>Chromadorea</taxon>
        <taxon>Rhabditida</taxon>
        <taxon>Rhabditina</taxon>
        <taxon>Rhabditomorpha</taxon>
        <taxon>Rhabditoidea</taxon>
        <taxon>Rhabditidae</taxon>
        <taxon>Peloderinae</taxon>
        <taxon>Caenorhabditis</taxon>
    </lineage>
</organism>
<dbReference type="EMBL" id="WUAV01000002">
    <property type="protein sequence ID" value="KAF1765613.1"/>
    <property type="molecule type" value="Genomic_DNA"/>
</dbReference>
<dbReference type="RefSeq" id="XP_003117069.2">
    <property type="nucleotide sequence ID" value="XM_003117021.2"/>
</dbReference>
<evidence type="ECO:0000313" key="4">
    <source>
        <dbReference type="Proteomes" id="UP000483820"/>
    </source>
</evidence>
<dbReference type="CTD" id="9821885"/>
<sequence length="589" mass="65182">MRCVVRIILLTCFIFIAFIYLAVSYANSKIVVAFDANDEEARRILDSAIPSPTVASPFNNTGPQSMSVSVALVLIVSLISVALLITGIIIIAVTLDPTSNSEEDEESDLEIDEPSNPTRKKDKQIADPNSYYPRFDYDFNNSNTILSELFSVEVEISEEGTARASEREHREWDWDWHVDSDLSDIDFIGELSGGGTVAGEDGGSVSVWVVVDNFDSFVEVLSFHDNNKNGWSNKVSIFKSWNSDIGTIEWNLCSLLSCALDKTKNASLGMLGDKWSNISIWFPSSINLQVLSFLHELWEPGTSLSDEDGGGESHATLSSGSESGSGELIKSLLLVGISHDDSMVFGSHVGLNAFSVLGSTLVDVLSLKWNYTSIYFCKKLTAASPPTKEIALISGLSQINLLGEFNKKLSCSWVLLRWLDDHGVSSGQSNWEHPKWDHSWEVEWADSSSDSEWNSVGVCIHIARNIWKSLSHHERWNGASVLDNLKTSANISLSIWKRFSLLNGDALSKFLHVSLDKSLKFEHALLTTTLTPDQTATLESPCSPMIHPWQEDGAIFNFSDSKKRKRAESRLVPDPKTRSRGSPDSFQVT</sequence>
<feature type="compositionally biased region" description="Polar residues" evidence="1">
    <location>
        <begin position="580"/>
        <end position="589"/>
    </location>
</feature>
<protein>
    <submittedName>
        <fullName evidence="3">Uncharacterized protein</fullName>
    </submittedName>
</protein>
<reference evidence="3 4" key="1">
    <citation type="submission" date="2019-12" db="EMBL/GenBank/DDBJ databases">
        <title>Chromosome-level assembly of the Caenorhabditis remanei genome.</title>
        <authorList>
            <person name="Teterina A.A."/>
            <person name="Willis J.H."/>
            <person name="Phillips P.C."/>
        </authorList>
    </citation>
    <scope>NUCLEOTIDE SEQUENCE [LARGE SCALE GENOMIC DNA]</scope>
    <source>
        <strain evidence="3 4">PX506</strain>
        <tissue evidence="3">Whole organism</tissue>
    </source>
</reference>
<accession>A0A6A5HGW5</accession>
<feature type="transmembrane region" description="Helical" evidence="2">
    <location>
        <begin position="7"/>
        <end position="26"/>
    </location>
</feature>
<feature type="region of interest" description="Disordered" evidence="1">
    <location>
        <begin position="304"/>
        <end position="324"/>
    </location>
</feature>
<dbReference type="Proteomes" id="UP000483820">
    <property type="component" value="Chromosome II"/>
</dbReference>
<dbReference type="AlphaFoldDB" id="A0A6A5HGW5"/>
<comment type="caution">
    <text evidence="3">The sequence shown here is derived from an EMBL/GenBank/DDBJ whole genome shotgun (WGS) entry which is preliminary data.</text>
</comment>
<keyword evidence="2" id="KW-0472">Membrane</keyword>
<name>A0A6A5HGW5_CAERE</name>
<feature type="compositionally biased region" description="Basic and acidic residues" evidence="1">
    <location>
        <begin position="568"/>
        <end position="577"/>
    </location>
</feature>
<evidence type="ECO:0000256" key="1">
    <source>
        <dbReference type="SAM" id="MobiDB-lite"/>
    </source>
</evidence>
<feature type="transmembrane region" description="Helical" evidence="2">
    <location>
        <begin position="68"/>
        <end position="93"/>
    </location>
</feature>
<dbReference type="KEGG" id="crq:GCK72_005566"/>
<keyword evidence="2" id="KW-0812">Transmembrane</keyword>
<proteinExistence type="predicted"/>
<dbReference type="GeneID" id="9821885"/>
<feature type="compositionally biased region" description="Acidic residues" evidence="1">
    <location>
        <begin position="101"/>
        <end position="113"/>
    </location>
</feature>
<keyword evidence="2" id="KW-1133">Transmembrane helix</keyword>